<dbReference type="AlphaFoldDB" id="A0AAW2YA50"/>
<protein>
    <submittedName>
        <fullName evidence="2">Mitochondrial protein</fullName>
    </submittedName>
</protein>
<dbReference type="SUPFAM" id="SSF56672">
    <property type="entry name" value="DNA/RNA polymerases"/>
    <property type="match status" value="1"/>
</dbReference>
<dbReference type="PANTHER" id="PTHR33064:SF37">
    <property type="entry name" value="RIBONUCLEASE H"/>
    <property type="match status" value="1"/>
</dbReference>
<dbReference type="InterPro" id="IPR041577">
    <property type="entry name" value="RT_RNaseH_2"/>
</dbReference>
<reference evidence="2" key="1">
    <citation type="submission" date="2020-06" db="EMBL/GenBank/DDBJ databases">
        <authorList>
            <person name="Li T."/>
            <person name="Hu X."/>
            <person name="Zhang T."/>
            <person name="Song X."/>
            <person name="Zhang H."/>
            <person name="Dai N."/>
            <person name="Sheng W."/>
            <person name="Hou X."/>
            <person name="Wei L."/>
        </authorList>
    </citation>
    <scope>NUCLEOTIDE SEQUENCE</scope>
    <source>
        <strain evidence="2">KEN1</strain>
        <tissue evidence="2">Leaf</tissue>
    </source>
</reference>
<dbReference type="EMBL" id="JACGWN010000001">
    <property type="protein sequence ID" value="KAL0462648.1"/>
    <property type="molecule type" value="Genomic_DNA"/>
</dbReference>
<comment type="caution">
    <text evidence="2">The sequence shown here is derived from an EMBL/GenBank/DDBJ whole genome shotgun (WGS) entry which is preliminary data.</text>
</comment>
<dbReference type="Pfam" id="PF17919">
    <property type="entry name" value="RT_RNaseH_2"/>
    <property type="match status" value="1"/>
</dbReference>
<dbReference type="InterPro" id="IPR043128">
    <property type="entry name" value="Rev_trsase/Diguanyl_cyclase"/>
</dbReference>
<accession>A0AAW2YA50</accession>
<organism evidence="2">
    <name type="scientific">Sesamum latifolium</name>
    <dbReference type="NCBI Taxonomy" id="2727402"/>
    <lineage>
        <taxon>Eukaryota</taxon>
        <taxon>Viridiplantae</taxon>
        <taxon>Streptophyta</taxon>
        <taxon>Embryophyta</taxon>
        <taxon>Tracheophyta</taxon>
        <taxon>Spermatophyta</taxon>
        <taxon>Magnoliopsida</taxon>
        <taxon>eudicotyledons</taxon>
        <taxon>Gunneridae</taxon>
        <taxon>Pentapetalae</taxon>
        <taxon>asterids</taxon>
        <taxon>lamiids</taxon>
        <taxon>Lamiales</taxon>
        <taxon>Pedaliaceae</taxon>
        <taxon>Sesamum</taxon>
    </lineage>
</organism>
<evidence type="ECO:0000313" key="2">
    <source>
        <dbReference type="EMBL" id="KAL0462648.1"/>
    </source>
</evidence>
<dbReference type="Gene3D" id="3.30.70.270">
    <property type="match status" value="2"/>
</dbReference>
<proteinExistence type="predicted"/>
<feature type="domain" description="Reverse transcriptase/retrotransposon-derived protein RNase H-like" evidence="1">
    <location>
        <begin position="93"/>
        <end position="142"/>
    </location>
</feature>
<gene>
    <name evidence="2" type="ORF">Slati_0152400</name>
</gene>
<name>A0AAW2YA50_9LAMI</name>
<evidence type="ECO:0000259" key="1">
    <source>
        <dbReference type="Pfam" id="PF17919"/>
    </source>
</evidence>
<dbReference type="InterPro" id="IPR043502">
    <property type="entry name" value="DNA/RNA_pol_sf"/>
</dbReference>
<dbReference type="InterPro" id="IPR051320">
    <property type="entry name" value="Viral_Replic_Matur_Polypro"/>
</dbReference>
<dbReference type="PANTHER" id="PTHR33064">
    <property type="entry name" value="POL PROTEIN"/>
    <property type="match status" value="1"/>
</dbReference>
<reference evidence="2" key="2">
    <citation type="journal article" date="2024" name="Plant">
        <title>Genomic evolution and insights into agronomic trait innovations of Sesamum species.</title>
        <authorList>
            <person name="Miao H."/>
            <person name="Wang L."/>
            <person name="Qu L."/>
            <person name="Liu H."/>
            <person name="Sun Y."/>
            <person name="Le M."/>
            <person name="Wang Q."/>
            <person name="Wei S."/>
            <person name="Zheng Y."/>
            <person name="Lin W."/>
            <person name="Duan Y."/>
            <person name="Cao H."/>
            <person name="Xiong S."/>
            <person name="Wang X."/>
            <person name="Wei L."/>
            <person name="Li C."/>
            <person name="Ma Q."/>
            <person name="Ju M."/>
            <person name="Zhao R."/>
            <person name="Li G."/>
            <person name="Mu C."/>
            <person name="Tian Q."/>
            <person name="Mei H."/>
            <person name="Zhang T."/>
            <person name="Gao T."/>
            <person name="Zhang H."/>
        </authorList>
    </citation>
    <scope>NUCLEOTIDE SEQUENCE</scope>
    <source>
        <strain evidence="2">KEN1</strain>
    </source>
</reference>
<dbReference type="FunFam" id="3.30.70.270:FF:000020">
    <property type="entry name" value="Transposon Tf2-6 polyprotein-like Protein"/>
    <property type="match status" value="1"/>
</dbReference>
<sequence length="161" mass="18079">MELLKRHQLYSKKSKCSFPQLNVEYLGHIISWEGVATDPPPKKMECMPNWPTPTSVKGKGIFGLTCYYKKFIKGYGFISKPLTSLLKNDAFEWNPEAKIAFNQLKEVMTTAHVLAMPDFSQPFVVEEDACGKGIGAVLMQGQAYCLFEQSLGNQKSGDVYL</sequence>